<dbReference type="InterPro" id="IPR013783">
    <property type="entry name" value="Ig-like_fold"/>
</dbReference>
<dbReference type="eggNOG" id="COG2340">
    <property type="taxonomic scope" value="Bacteria"/>
</dbReference>
<dbReference type="HOGENOM" id="CLU_979037_0_0_3"/>
<dbReference type="Proteomes" id="UP000001203">
    <property type="component" value="Chromosome linear"/>
</dbReference>
<protein>
    <submittedName>
        <fullName evidence="1">Uncharacterized protein</fullName>
    </submittedName>
</protein>
<gene>
    <name evidence="1" type="ordered locus">cce_5056</name>
</gene>
<organism evidence="1 2">
    <name type="scientific">Crocosphaera subtropica (strain ATCC 51142 / BH68)</name>
    <name type="common">Cyanothece sp. (strain ATCC 51142)</name>
    <dbReference type="NCBI Taxonomy" id="43989"/>
    <lineage>
        <taxon>Bacteria</taxon>
        <taxon>Bacillati</taxon>
        <taxon>Cyanobacteriota</taxon>
        <taxon>Cyanophyceae</taxon>
        <taxon>Oscillatoriophycideae</taxon>
        <taxon>Chroococcales</taxon>
        <taxon>Aphanothecaceae</taxon>
        <taxon>Crocosphaera</taxon>
        <taxon>Crocosphaera subtropica</taxon>
    </lineage>
</organism>
<dbReference type="KEGG" id="cyt:cce_5056"/>
<proteinExistence type="predicted"/>
<dbReference type="RefSeq" id="WP_009546183.1">
    <property type="nucleotide sequence ID" value="NC_010547.1"/>
</dbReference>
<reference evidence="1 2" key="1">
    <citation type="journal article" date="2008" name="Proc. Natl. Acad. Sci. U.S.A.">
        <title>The genome of Cyanothece 51142, a unicellular diazotrophic cyanobacterium important in the marine nitrogen cycle.</title>
        <authorList>
            <person name="Welsh E.A."/>
            <person name="Liberton M."/>
            <person name="Stoeckel J."/>
            <person name="Loh T."/>
            <person name="Elvitigala T."/>
            <person name="Wang C."/>
            <person name="Wollam A."/>
            <person name="Fulton R.S."/>
            <person name="Clifton S.W."/>
            <person name="Jacobs J.M."/>
            <person name="Aurora R."/>
            <person name="Ghosh B.K."/>
            <person name="Sherman L.A."/>
            <person name="Smith R.D."/>
            <person name="Wilson R.K."/>
            <person name="Pakrasi H.B."/>
        </authorList>
    </citation>
    <scope>NUCLEOTIDE SEQUENCE [LARGE SCALE GENOMIC DNA]</scope>
    <source>
        <strain evidence="2">ATCC 51142 / BH68</strain>
    </source>
</reference>
<dbReference type="EMBL" id="CP000807">
    <property type="protein sequence ID" value="ACB54402.1"/>
    <property type="molecule type" value="Genomic_DNA"/>
</dbReference>
<keyword evidence="2" id="KW-1185">Reference proteome</keyword>
<dbReference type="Gene3D" id="2.60.40.10">
    <property type="entry name" value="Immunoglobulins"/>
    <property type="match status" value="1"/>
</dbReference>
<evidence type="ECO:0000313" key="2">
    <source>
        <dbReference type="Proteomes" id="UP000001203"/>
    </source>
</evidence>
<dbReference type="OrthoDB" id="499945at2"/>
<dbReference type="AlphaFoldDB" id="B1X2P1"/>
<evidence type="ECO:0000313" key="1">
    <source>
        <dbReference type="EMBL" id="ACB54402.1"/>
    </source>
</evidence>
<name>B1X2P1_CROS5</name>
<accession>B1X2P1</accession>
<sequence length="284" mass="32060">MVANYPDLKITDASSLSQLQAGTAKTIIVEVTNFGTETRLPYFLVEGEKIGNDPLNDWIEISPLPNWQDISLDTGESEFVQLEIQHHNVIYETNDVASFKLTVDPRDTILEGHEKLSQFDPLSYDPLQKIQRTISIKNNPVDTDYEIKNLIASHYNYLKTEFDIEVDKAVDPLTGELNSTITNQVLDLHNQNQLGGIVDNFDEHLYIASYGDLIQAFGYDGEAALDHYLMMGATEGRDQHRFNAAQYLENYGDIRDTYGLNADLATKHFIANGFAEGRTYQDIS</sequence>